<comment type="caution">
    <text evidence="1">The sequence shown here is derived from an EMBL/GenBank/DDBJ whole genome shotgun (WGS) entry which is preliminary data.</text>
</comment>
<sequence length="163" mass="17706">MNIAVEELTGQGLVAEELFDRLANRIRKEQEMSQELATRIVDQALAFLATCAGASEPLSPSETVDIGWHTFILYTREYAAFCERLAGRFLHHEPTDTGSVSVSRTPAESMKVTMQAIRAAGYAVDPPLWDASAACNQCSEGCTHSSGDTGCHHHPVRTVTVLA</sequence>
<dbReference type="Proteomes" id="UP000215563">
    <property type="component" value="Unassembled WGS sequence"/>
</dbReference>
<evidence type="ECO:0000313" key="2">
    <source>
        <dbReference type="Proteomes" id="UP000215563"/>
    </source>
</evidence>
<organism evidence="1 2">
    <name type="scientific">Amycolatopsis alba DSM 44262</name>
    <dbReference type="NCBI Taxonomy" id="1125972"/>
    <lineage>
        <taxon>Bacteria</taxon>
        <taxon>Bacillati</taxon>
        <taxon>Actinomycetota</taxon>
        <taxon>Actinomycetes</taxon>
        <taxon>Pseudonocardiales</taxon>
        <taxon>Pseudonocardiaceae</taxon>
        <taxon>Amycolatopsis</taxon>
    </lineage>
</organism>
<dbReference type="OrthoDB" id="5328543at2"/>
<accession>A0A229S1A3</accession>
<gene>
    <name evidence="1" type="ORF">CFP75_09370</name>
</gene>
<evidence type="ECO:0000313" key="1">
    <source>
        <dbReference type="EMBL" id="OXM52656.1"/>
    </source>
</evidence>
<reference evidence="1 2" key="1">
    <citation type="submission" date="2017-07" db="EMBL/GenBank/DDBJ databases">
        <title>Amycolatopsis alba DSM 44262 Genome sequencing and assembly.</title>
        <authorList>
            <person name="Kaur N."/>
            <person name="Mayilraj S."/>
        </authorList>
    </citation>
    <scope>NUCLEOTIDE SEQUENCE [LARGE SCALE GENOMIC DNA]</scope>
    <source>
        <strain evidence="1 2">DSM 44262</strain>
    </source>
</reference>
<proteinExistence type="predicted"/>
<keyword evidence="2" id="KW-1185">Reference proteome</keyword>
<name>A0A229S1A3_AMYAL</name>
<dbReference type="AlphaFoldDB" id="A0A229S1A3"/>
<dbReference type="RefSeq" id="WP_020630837.1">
    <property type="nucleotide sequence ID" value="NZ_KB913032.1"/>
</dbReference>
<protein>
    <submittedName>
        <fullName evidence="1">Uncharacterized protein</fullName>
    </submittedName>
</protein>
<dbReference type="EMBL" id="NMQU01000025">
    <property type="protein sequence ID" value="OXM52656.1"/>
    <property type="molecule type" value="Genomic_DNA"/>
</dbReference>